<dbReference type="Gene3D" id="3.40.50.720">
    <property type="entry name" value="NAD(P)-binding Rossmann-like Domain"/>
    <property type="match status" value="1"/>
</dbReference>
<comment type="function">
    <text evidence="6">Specifically catalyzes the NAD or NADP-dependent dehydrogenation of L-aspartate to iminoaspartate.</text>
</comment>
<dbReference type="Pfam" id="PF03447">
    <property type="entry name" value="NAD_binding_3"/>
    <property type="match status" value="1"/>
</dbReference>
<dbReference type="InterPro" id="IPR005106">
    <property type="entry name" value="Asp/hSer_DH_NAD-bd"/>
</dbReference>
<evidence type="ECO:0000313" key="9">
    <source>
        <dbReference type="EMBL" id="CEG23783.1"/>
    </source>
</evidence>
<evidence type="ECO:0000313" key="10">
    <source>
        <dbReference type="Proteomes" id="UP000043699"/>
    </source>
</evidence>
<feature type="domain" description="Aspartate dehydrogenase" evidence="7">
    <location>
        <begin position="158"/>
        <end position="244"/>
    </location>
</feature>
<dbReference type="OrthoDB" id="1906017at2"/>
<comment type="catalytic activity">
    <reaction evidence="6">
        <text>L-aspartate + NADP(+) + H2O = oxaloacetate + NH4(+) + NADPH + H(+)</text>
        <dbReference type="Rhea" id="RHEA:11784"/>
        <dbReference type="ChEBI" id="CHEBI:15377"/>
        <dbReference type="ChEBI" id="CHEBI:15378"/>
        <dbReference type="ChEBI" id="CHEBI:16452"/>
        <dbReference type="ChEBI" id="CHEBI:28938"/>
        <dbReference type="ChEBI" id="CHEBI:29991"/>
        <dbReference type="ChEBI" id="CHEBI:57783"/>
        <dbReference type="ChEBI" id="CHEBI:58349"/>
        <dbReference type="EC" id="1.4.1.21"/>
    </reaction>
</comment>
<dbReference type="SUPFAM" id="SSF55347">
    <property type="entry name" value="Glyceraldehyde-3-phosphate dehydrogenase-like, C-terminal domain"/>
    <property type="match status" value="1"/>
</dbReference>
<feature type="active site" evidence="6">
    <location>
        <position position="210"/>
    </location>
</feature>
<proteinExistence type="inferred from homology"/>
<evidence type="ECO:0000259" key="7">
    <source>
        <dbReference type="Pfam" id="PF01958"/>
    </source>
</evidence>
<name>A0A098ENB1_9BACL</name>
<gene>
    <name evidence="6 9" type="primary">nadX</name>
    <name evidence="9" type="ORF">BN1080_02788</name>
</gene>
<dbReference type="HAMAP" id="MF_01265">
    <property type="entry name" value="NadX"/>
    <property type="match status" value="1"/>
</dbReference>
<dbReference type="SUPFAM" id="SSF51735">
    <property type="entry name" value="NAD(P)-binding Rossmann-fold domains"/>
    <property type="match status" value="1"/>
</dbReference>
<dbReference type="UniPathway" id="UPA00253">
    <property type="reaction ID" value="UER00456"/>
</dbReference>
<keyword evidence="3 6" id="KW-0521">NADP</keyword>
<accession>A0A098ENB1</accession>
<dbReference type="InterPro" id="IPR020626">
    <property type="entry name" value="Asp_DH_prok"/>
</dbReference>
<dbReference type="GO" id="GO:0033735">
    <property type="term" value="F:aspartate dehydrogenase [NAD(P)+] activity"/>
    <property type="evidence" value="ECO:0007669"/>
    <property type="project" value="UniProtKB-EC"/>
</dbReference>
<dbReference type="NCBIfam" id="NF009829">
    <property type="entry name" value="PRK13303.1-4"/>
    <property type="match status" value="1"/>
</dbReference>
<keyword evidence="5 6" id="KW-0520">NAD</keyword>
<reference evidence="9 10" key="1">
    <citation type="submission" date="2014-09" db="EMBL/GenBank/DDBJ databases">
        <authorList>
            <person name="Urmite Genomes Urmite Genomes"/>
        </authorList>
    </citation>
    <scope>NUCLEOTIDE SEQUENCE [LARGE SCALE GENOMIC DNA]</scope>
    <source>
        <strain evidence="9 10">ES2</strain>
    </source>
</reference>
<comment type="catalytic activity">
    <reaction evidence="6">
        <text>L-aspartate + NAD(+) + H2O = oxaloacetate + NH4(+) + NADH + H(+)</text>
        <dbReference type="Rhea" id="RHEA:11788"/>
        <dbReference type="ChEBI" id="CHEBI:15377"/>
        <dbReference type="ChEBI" id="CHEBI:15378"/>
        <dbReference type="ChEBI" id="CHEBI:16452"/>
        <dbReference type="ChEBI" id="CHEBI:28938"/>
        <dbReference type="ChEBI" id="CHEBI:29991"/>
        <dbReference type="ChEBI" id="CHEBI:57540"/>
        <dbReference type="ChEBI" id="CHEBI:57945"/>
        <dbReference type="EC" id="1.4.1.21"/>
    </reaction>
</comment>
<dbReference type="PIRSF" id="PIRSF005227">
    <property type="entry name" value="Asp_dh_NAD_syn"/>
    <property type="match status" value="1"/>
</dbReference>
<evidence type="ECO:0000256" key="1">
    <source>
        <dbReference type="ARBA" id="ARBA00008331"/>
    </source>
</evidence>
<dbReference type="GO" id="GO:0051287">
    <property type="term" value="F:NAD binding"/>
    <property type="evidence" value="ECO:0007669"/>
    <property type="project" value="UniProtKB-UniRule"/>
</dbReference>
<dbReference type="Pfam" id="PF01958">
    <property type="entry name" value="Asp_DH_C"/>
    <property type="match status" value="1"/>
</dbReference>
<dbReference type="AlphaFoldDB" id="A0A098ENB1"/>
<evidence type="ECO:0000256" key="5">
    <source>
        <dbReference type="ARBA" id="ARBA00023027"/>
    </source>
</evidence>
<dbReference type="NCBIfam" id="TIGR03855">
    <property type="entry name" value="NAD_NadX"/>
    <property type="match status" value="1"/>
</dbReference>
<dbReference type="GO" id="GO:0009435">
    <property type="term" value="P:NAD+ biosynthetic process"/>
    <property type="evidence" value="ECO:0007669"/>
    <property type="project" value="UniProtKB-UniRule"/>
</dbReference>
<dbReference type="Proteomes" id="UP000043699">
    <property type="component" value="Unassembled WGS sequence"/>
</dbReference>
<evidence type="ECO:0000256" key="6">
    <source>
        <dbReference type="HAMAP-Rule" id="MF_01265"/>
    </source>
</evidence>
<comment type="miscellaneous">
    <text evidence="6">The iminoaspartate product is unstable in aqueous solution and can decompose to oxaloacetate and ammonia.</text>
</comment>
<sequence length="259" mass="27986">MNIGIIGTGNIASYLLEQINKLQRAEGQVIAIFGRNQEMGQQLSERFEADFYTDLQGFLDLPLDIVVEAATVEAAGIYVKHVVEHQKDLVVSSIGVFKDIAFLEELKRLAEAKGTHIYLPSGAIGGLDVLQSAKAADALDHVQITTRKSPASLGVEAEEEKVIFEGSAFEAVEKFPKNINVALVLAIAGIGAEKTKVRIIVDPDIEQNTHTIEAEGVFGRMELQVQNNPMPSNPKTSLLAALSILSVLQNRGSALRIGN</sequence>
<protein>
    <recommendedName>
        <fullName evidence="6">L-aspartate dehydrogenase</fullName>
        <ecNumber evidence="6">1.4.1.21</ecNumber>
    </recommendedName>
</protein>
<comment type="pathway">
    <text evidence="6">Cofactor biosynthesis; NAD(+) biosynthesis; iminoaspartate from L-aspartate (dehydrogenase route): step 1/1.</text>
</comment>
<organism evidence="9 10">
    <name type="scientific">Planococcus massiliensis</name>
    <dbReference type="NCBI Taxonomy" id="1499687"/>
    <lineage>
        <taxon>Bacteria</taxon>
        <taxon>Bacillati</taxon>
        <taxon>Bacillota</taxon>
        <taxon>Bacilli</taxon>
        <taxon>Bacillales</taxon>
        <taxon>Caryophanaceae</taxon>
        <taxon>Planococcus</taxon>
    </lineage>
</organism>
<dbReference type="GO" id="GO:0050661">
    <property type="term" value="F:NADP binding"/>
    <property type="evidence" value="ECO:0007669"/>
    <property type="project" value="UniProtKB-UniRule"/>
</dbReference>
<dbReference type="InterPro" id="IPR002811">
    <property type="entry name" value="Asp_DH"/>
</dbReference>
<evidence type="ECO:0000256" key="2">
    <source>
        <dbReference type="ARBA" id="ARBA00022642"/>
    </source>
</evidence>
<dbReference type="STRING" id="1499687.BN1080_02788"/>
<keyword evidence="4 6" id="KW-0560">Oxidoreductase</keyword>
<comment type="similarity">
    <text evidence="1 6">Belongs to the L-aspartate dehydrogenase family.</text>
</comment>
<dbReference type="RefSeq" id="WP_052652737.1">
    <property type="nucleotide sequence ID" value="NZ_CCXS01000001.1"/>
</dbReference>
<dbReference type="InterPro" id="IPR011182">
    <property type="entry name" value="L-Asp_DH"/>
</dbReference>
<feature type="binding site" evidence="6">
    <location>
        <position position="180"/>
    </location>
    <ligand>
        <name>NAD(+)</name>
        <dbReference type="ChEBI" id="CHEBI:57540"/>
    </ligand>
</feature>
<evidence type="ECO:0000256" key="4">
    <source>
        <dbReference type="ARBA" id="ARBA00023002"/>
    </source>
</evidence>
<feature type="binding site" evidence="6">
    <location>
        <position position="123"/>
    </location>
    <ligand>
        <name>NAD(+)</name>
        <dbReference type="ChEBI" id="CHEBI:57540"/>
    </ligand>
</feature>
<dbReference type="InterPro" id="IPR036291">
    <property type="entry name" value="NAD(P)-bd_dom_sf"/>
</dbReference>
<dbReference type="EMBL" id="CCXS01000001">
    <property type="protein sequence ID" value="CEG23783.1"/>
    <property type="molecule type" value="Genomic_DNA"/>
</dbReference>
<dbReference type="InterPro" id="IPR022487">
    <property type="entry name" value="Asp_DH_arc"/>
</dbReference>
<dbReference type="PANTHER" id="PTHR31873:SF6">
    <property type="entry name" value="ASPARTATE DEHYDROGENASE DOMAIN-CONTAINING PROTEIN"/>
    <property type="match status" value="1"/>
</dbReference>
<dbReference type="PANTHER" id="PTHR31873">
    <property type="entry name" value="L-ASPARTATE DEHYDROGENASE-RELATED"/>
    <property type="match status" value="1"/>
</dbReference>
<dbReference type="EC" id="1.4.1.21" evidence="6"/>
<keyword evidence="10" id="KW-1185">Reference proteome</keyword>
<feature type="domain" description="Aspartate/homoserine dehydrogenase NAD-binding" evidence="8">
    <location>
        <begin position="7"/>
        <end position="120"/>
    </location>
</feature>
<evidence type="ECO:0000259" key="8">
    <source>
        <dbReference type="Pfam" id="PF03447"/>
    </source>
</evidence>
<dbReference type="GO" id="GO:0016639">
    <property type="term" value="F:oxidoreductase activity, acting on the CH-NH2 group of donors, NAD or NADP as acceptor"/>
    <property type="evidence" value="ECO:0007669"/>
    <property type="project" value="UniProtKB-UniRule"/>
</dbReference>
<keyword evidence="2 6" id="KW-0662">Pyridine nucleotide biosynthesis</keyword>
<dbReference type="Gene3D" id="3.30.360.10">
    <property type="entry name" value="Dihydrodipicolinate Reductase, domain 2"/>
    <property type="match status" value="1"/>
</dbReference>
<evidence type="ECO:0000256" key="3">
    <source>
        <dbReference type="ARBA" id="ARBA00022857"/>
    </source>
</evidence>
<dbReference type="NCBIfam" id="NF009828">
    <property type="entry name" value="PRK13303.1-3"/>
    <property type="match status" value="1"/>
</dbReference>